<dbReference type="GO" id="GO:0004519">
    <property type="term" value="F:endonuclease activity"/>
    <property type="evidence" value="ECO:0007669"/>
    <property type="project" value="UniProtKB-KW"/>
</dbReference>
<proteinExistence type="inferred from homology"/>
<keyword evidence="3" id="KW-0238">DNA-binding</keyword>
<keyword evidence="5" id="KW-0378">Hydrolase</keyword>
<keyword evidence="2" id="KW-0680">Restriction system</keyword>
<gene>
    <name evidence="5" type="ORF">OF122_03565</name>
</gene>
<dbReference type="CDD" id="cd17267">
    <property type="entry name" value="RMtype1_S_EcoAO83I-TRD1-CR1_like"/>
    <property type="match status" value="1"/>
</dbReference>
<name>A0ABY6IQH0_9HYPH</name>
<dbReference type="RefSeq" id="WP_264226469.1">
    <property type="nucleotide sequence ID" value="NZ_CP107716.1"/>
</dbReference>
<evidence type="ECO:0000256" key="3">
    <source>
        <dbReference type="ARBA" id="ARBA00023125"/>
    </source>
</evidence>
<evidence type="ECO:0000256" key="1">
    <source>
        <dbReference type="ARBA" id="ARBA00010923"/>
    </source>
</evidence>
<evidence type="ECO:0000313" key="5">
    <source>
        <dbReference type="EMBL" id="UYQ72865.1"/>
    </source>
</evidence>
<dbReference type="EMBL" id="CP107716">
    <property type="protein sequence ID" value="UYQ72865.1"/>
    <property type="molecule type" value="Genomic_DNA"/>
</dbReference>
<dbReference type="CDD" id="cd17246">
    <property type="entry name" value="RMtype1_S_SonII-TRD2-CR2_like"/>
    <property type="match status" value="1"/>
</dbReference>
<keyword evidence="5" id="KW-0255">Endonuclease</keyword>
<evidence type="ECO:0000256" key="2">
    <source>
        <dbReference type="ARBA" id="ARBA00022747"/>
    </source>
</evidence>
<organism evidence="5 6">
    <name type="scientific">Pelagibacterium flavum</name>
    <dbReference type="NCBI Taxonomy" id="2984530"/>
    <lineage>
        <taxon>Bacteria</taxon>
        <taxon>Pseudomonadati</taxon>
        <taxon>Pseudomonadota</taxon>
        <taxon>Alphaproteobacteria</taxon>
        <taxon>Hyphomicrobiales</taxon>
        <taxon>Devosiaceae</taxon>
        <taxon>Pelagibacterium</taxon>
    </lineage>
</organism>
<dbReference type="Pfam" id="PF01420">
    <property type="entry name" value="Methylase_S"/>
    <property type="match status" value="2"/>
</dbReference>
<dbReference type="InterPro" id="IPR000055">
    <property type="entry name" value="Restrct_endonuc_typeI_TRD"/>
</dbReference>
<sequence>MPDTFTLKEICTLITKGTTPTTVGGHFAEHGINFIKSESLAYDGSIDTGKFAFVDLATHQMLKRSQIAEHDILYSIAGVHLGKCGLATAAMLPANTNQAVAILRVDPQKASPAYISYFLRNPKFVQSVLNSVAQSAQPNVNLGDIGRFRVPRLPLSAQIEIADILGSLDDKIELNRRTNETLEAMAQAIFRDWFVDFGPTRRKIDGASDPLAIMGGVVTHPFRAQELADLFPDRLGDNGLPEGWTLGHLEDVLELAYGKALNKKDRRQGSYPVYGSGGIGGWHDTALVQGPSIIVGRKGTVGSLYWEDRDFYPIDTVFFVKSQWPMAYCFYLLQTLGLHNMNTDAAVPGLNRNNAYRCETPIVGPEIIGAFQSIAGHLRQKIAANNEQVRTLANTRDLLLPKLMSGEIRLRDAEKLAEDAA</sequence>
<protein>
    <submittedName>
        <fullName evidence="5">Restriction endonuclease subunit S</fullName>
        <ecNumber evidence="5">3.1.21.-</ecNumber>
    </submittedName>
</protein>
<dbReference type="SUPFAM" id="SSF116734">
    <property type="entry name" value="DNA methylase specificity domain"/>
    <property type="match status" value="2"/>
</dbReference>
<keyword evidence="5" id="KW-0540">Nuclease</keyword>
<keyword evidence="6" id="KW-1185">Reference proteome</keyword>
<feature type="domain" description="Type I restriction modification DNA specificity" evidence="4">
    <location>
        <begin position="241"/>
        <end position="318"/>
    </location>
</feature>
<accession>A0ABY6IQH0</accession>
<dbReference type="PANTHER" id="PTHR30408:SF13">
    <property type="entry name" value="TYPE I RESTRICTION ENZYME HINDI SPECIFICITY SUBUNIT"/>
    <property type="match status" value="1"/>
</dbReference>
<dbReference type="EC" id="3.1.21.-" evidence="5"/>
<dbReference type="Proteomes" id="UP001163882">
    <property type="component" value="Chromosome"/>
</dbReference>
<dbReference type="GO" id="GO:0016787">
    <property type="term" value="F:hydrolase activity"/>
    <property type="evidence" value="ECO:0007669"/>
    <property type="project" value="UniProtKB-KW"/>
</dbReference>
<evidence type="ECO:0000259" key="4">
    <source>
        <dbReference type="Pfam" id="PF01420"/>
    </source>
</evidence>
<evidence type="ECO:0000313" key="6">
    <source>
        <dbReference type="Proteomes" id="UP001163882"/>
    </source>
</evidence>
<dbReference type="InterPro" id="IPR044946">
    <property type="entry name" value="Restrct_endonuc_typeI_TRD_sf"/>
</dbReference>
<comment type="similarity">
    <text evidence="1">Belongs to the type-I restriction system S methylase family.</text>
</comment>
<dbReference type="PANTHER" id="PTHR30408">
    <property type="entry name" value="TYPE-1 RESTRICTION ENZYME ECOKI SPECIFICITY PROTEIN"/>
    <property type="match status" value="1"/>
</dbReference>
<reference evidence="5" key="1">
    <citation type="submission" date="2022-10" db="EMBL/GenBank/DDBJ databases">
        <title>YIM 151497 complete genome.</title>
        <authorList>
            <person name="Chen X."/>
        </authorList>
    </citation>
    <scope>NUCLEOTIDE SEQUENCE</scope>
    <source>
        <strain evidence="5">YIM 151497</strain>
    </source>
</reference>
<feature type="domain" description="Type I restriction modification DNA specificity" evidence="4">
    <location>
        <begin position="4"/>
        <end position="183"/>
    </location>
</feature>
<dbReference type="InterPro" id="IPR052021">
    <property type="entry name" value="Type-I_RS_S_subunit"/>
</dbReference>
<dbReference type="Gene3D" id="3.90.220.20">
    <property type="entry name" value="DNA methylase specificity domains"/>
    <property type="match status" value="2"/>
</dbReference>